<feature type="transmembrane region" description="Helical" evidence="4">
    <location>
        <begin position="267"/>
        <end position="291"/>
    </location>
</feature>
<keyword evidence="5" id="KW-0732">Signal</keyword>
<evidence type="ECO:0000256" key="4">
    <source>
        <dbReference type="SAM" id="Phobius"/>
    </source>
</evidence>
<proteinExistence type="predicted"/>
<gene>
    <name evidence="7" type="primary">LOC100184498</name>
</gene>
<evidence type="ECO:0000256" key="5">
    <source>
        <dbReference type="SAM" id="SignalP"/>
    </source>
</evidence>
<dbReference type="OMA" id="GEIFCCL"/>
<feature type="region of interest" description="Disordered" evidence="3">
    <location>
        <begin position="347"/>
        <end position="371"/>
    </location>
</feature>
<comment type="caution">
    <text evidence="2">Lacks conserved residue(s) required for the propagation of feature annotation.</text>
</comment>
<accession>F6XYL2</accession>
<feature type="domain" description="Sushi" evidence="6">
    <location>
        <begin position="176"/>
        <end position="249"/>
    </location>
</feature>
<keyword evidence="1 2" id="KW-1015">Disulfide bond</keyword>
<evidence type="ECO:0000256" key="3">
    <source>
        <dbReference type="SAM" id="MobiDB-lite"/>
    </source>
</evidence>
<dbReference type="PROSITE" id="PS50923">
    <property type="entry name" value="SUSHI"/>
    <property type="match status" value="3"/>
</dbReference>
<dbReference type="HOGENOM" id="CLU_524735_0_0_1"/>
<sequence>MKEQQQQQSTVMMKGMATKMATWKVLFWCIFIIDLFCCNGEKKCPQLKNPANGLVSVNNSKVLSDWSSGAIAKYYCEEEFMLIPNVPVRSCFQGKWSGQTPKCVSHTRMCRPPEQINAGSFYPVQLYYSVGSLVTYRCNVVQDGTKVTTATVCMDNLKWSNKPPVCFIESTLPVLNFCSKPPALENGEIFCCLPNAESTGRCCPTGSSVQFSCDIGYKLVSNKPEWTCNAIGHWNEDVTTYSNFPRCVTDEFTSPPKLNVVSYNDEMVHTVLGVSAGVLCLLLIVITLAFCRPRLKNIKFRSHDMREDQNALLINGQRISLPTYAEATTCQQIVCGQQENIEILNSLSPPSMDNIESTQPEANNGSSEAASTAVYNTDNQIQNLSLSDIDSENGHQANHSVGETLQSRDAVQNMYLAEVNTCQCRDNYESDHEPLLLTTCNQHSSMFNYHQSCEANVIVHGIINHSKEPELNENDEYQISQQSDFPSSNIDNFNINIDSAGDTSFVEHNEHFLTDSTTV</sequence>
<keyword evidence="8" id="KW-1185">Reference proteome</keyword>
<evidence type="ECO:0000256" key="1">
    <source>
        <dbReference type="ARBA" id="ARBA00023157"/>
    </source>
</evidence>
<evidence type="ECO:0000259" key="6">
    <source>
        <dbReference type="PROSITE" id="PS50923"/>
    </source>
</evidence>
<feature type="domain" description="Sushi" evidence="6">
    <location>
        <begin position="108"/>
        <end position="168"/>
    </location>
</feature>
<name>F6XYL2_CIOIN</name>
<dbReference type="GeneTree" id="ENSGT00530000066817"/>
<feature type="domain" description="Sushi" evidence="6">
    <location>
        <begin position="42"/>
        <end position="105"/>
    </location>
</feature>
<dbReference type="Proteomes" id="UP000008144">
    <property type="component" value="Unassembled WGS sequence"/>
</dbReference>
<reference evidence="7" key="2">
    <citation type="submission" date="2025-08" db="UniProtKB">
        <authorList>
            <consortium name="Ensembl"/>
        </authorList>
    </citation>
    <scope>IDENTIFICATION</scope>
</reference>
<evidence type="ECO:0000256" key="2">
    <source>
        <dbReference type="PROSITE-ProRule" id="PRU00302"/>
    </source>
</evidence>
<feature type="signal peptide" evidence="5">
    <location>
        <begin position="1"/>
        <end position="40"/>
    </location>
</feature>
<dbReference type="CDD" id="cd00033">
    <property type="entry name" value="CCP"/>
    <property type="match status" value="3"/>
</dbReference>
<organism evidence="7 8">
    <name type="scientific">Ciona intestinalis</name>
    <name type="common">Transparent sea squirt</name>
    <name type="synonym">Ascidia intestinalis</name>
    <dbReference type="NCBI Taxonomy" id="7719"/>
    <lineage>
        <taxon>Eukaryota</taxon>
        <taxon>Metazoa</taxon>
        <taxon>Chordata</taxon>
        <taxon>Tunicata</taxon>
        <taxon>Ascidiacea</taxon>
        <taxon>Phlebobranchia</taxon>
        <taxon>Cionidae</taxon>
        <taxon>Ciona</taxon>
    </lineage>
</organism>
<keyword evidence="2" id="KW-0768">Sushi</keyword>
<keyword evidence="4" id="KW-1133">Transmembrane helix</keyword>
<dbReference type="Gene3D" id="2.10.70.10">
    <property type="entry name" value="Complement Module, domain 1"/>
    <property type="match status" value="3"/>
</dbReference>
<dbReference type="Ensembl" id="ENSCINT00000027298.2">
    <property type="protein sequence ID" value="ENSCINP00000027052.2"/>
    <property type="gene ID" value="ENSCING00000002488.3"/>
</dbReference>
<dbReference type="Pfam" id="PF00084">
    <property type="entry name" value="Sushi"/>
    <property type="match status" value="3"/>
</dbReference>
<dbReference type="InterPro" id="IPR042866">
    <property type="entry name" value="SUSD6"/>
</dbReference>
<dbReference type="PANTHER" id="PTHR46839:SF2">
    <property type="entry name" value="SUSHI DOMAIN-CONTAINING PROTEIN 6"/>
    <property type="match status" value="1"/>
</dbReference>
<dbReference type="InParanoid" id="F6XYL2"/>
<reference evidence="7" key="3">
    <citation type="submission" date="2025-09" db="UniProtKB">
        <authorList>
            <consortium name="Ensembl"/>
        </authorList>
    </citation>
    <scope>IDENTIFICATION</scope>
</reference>
<evidence type="ECO:0000313" key="8">
    <source>
        <dbReference type="Proteomes" id="UP000008144"/>
    </source>
</evidence>
<dbReference type="InterPro" id="IPR000436">
    <property type="entry name" value="Sushi_SCR_CCP_dom"/>
</dbReference>
<feature type="chain" id="PRO_5003350955" evidence="5">
    <location>
        <begin position="41"/>
        <end position="519"/>
    </location>
</feature>
<evidence type="ECO:0000313" key="7">
    <source>
        <dbReference type="Ensembl" id="ENSCINP00000027052.2"/>
    </source>
</evidence>
<dbReference type="InterPro" id="IPR035976">
    <property type="entry name" value="Sushi/SCR/CCP_sf"/>
</dbReference>
<feature type="disulfide bond" evidence="2">
    <location>
        <begin position="76"/>
        <end position="103"/>
    </location>
</feature>
<keyword evidence="4" id="KW-0812">Transmembrane</keyword>
<protein>
    <submittedName>
        <fullName evidence="7">Uncharacterized LOC100184498</fullName>
    </submittedName>
</protein>
<dbReference type="SMART" id="SM00032">
    <property type="entry name" value="CCP"/>
    <property type="match status" value="3"/>
</dbReference>
<feature type="disulfide bond" evidence="2">
    <location>
        <begin position="110"/>
        <end position="153"/>
    </location>
</feature>
<keyword evidence="4" id="KW-0472">Membrane</keyword>
<dbReference type="SUPFAM" id="SSF57535">
    <property type="entry name" value="Complement control module/SCR domain"/>
    <property type="match status" value="3"/>
</dbReference>
<dbReference type="PANTHER" id="PTHR46839">
    <property type="entry name" value="SUSHI DOMAIN-CONTAINING PROTEIN 6"/>
    <property type="match status" value="1"/>
</dbReference>
<dbReference type="AlphaFoldDB" id="F6XYL2"/>
<reference evidence="8" key="1">
    <citation type="journal article" date="2002" name="Science">
        <title>The draft genome of Ciona intestinalis: insights into chordate and vertebrate origins.</title>
        <authorList>
            <person name="Dehal P."/>
            <person name="Satou Y."/>
            <person name="Campbell R.K."/>
            <person name="Chapman J."/>
            <person name="Degnan B."/>
            <person name="De Tomaso A."/>
            <person name="Davidson B."/>
            <person name="Di Gregorio A."/>
            <person name="Gelpke M."/>
            <person name="Goodstein D.M."/>
            <person name="Harafuji N."/>
            <person name="Hastings K.E."/>
            <person name="Ho I."/>
            <person name="Hotta K."/>
            <person name="Huang W."/>
            <person name="Kawashima T."/>
            <person name="Lemaire P."/>
            <person name="Martinez D."/>
            <person name="Meinertzhagen I.A."/>
            <person name="Necula S."/>
            <person name="Nonaka M."/>
            <person name="Putnam N."/>
            <person name="Rash S."/>
            <person name="Saiga H."/>
            <person name="Satake M."/>
            <person name="Terry A."/>
            <person name="Yamada L."/>
            <person name="Wang H.G."/>
            <person name="Awazu S."/>
            <person name="Azumi K."/>
            <person name="Boore J."/>
            <person name="Branno M."/>
            <person name="Chin-Bow S."/>
            <person name="DeSantis R."/>
            <person name="Doyle S."/>
            <person name="Francino P."/>
            <person name="Keys D.N."/>
            <person name="Haga S."/>
            <person name="Hayashi H."/>
            <person name="Hino K."/>
            <person name="Imai K.S."/>
            <person name="Inaba K."/>
            <person name="Kano S."/>
            <person name="Kobayashi K."/>
            <person name="Kobayashi M."/>
            <person name="Lee B.I."/>
            <person name="Makabe K.W."/>
            <person name="Manohar C."/>
            <person name="Matassi G."/>
            <person name="Medina M."/>
            <person name="Mochizuki Y."/>
            <person name="Mount S."/>
            <person name="Morishita T."/>
            <person name="Miura S."/>
            <person name="Nakayama A."/>
            <person name="Nishizaka S."/>
            <person name="Nomoto H."/>
            <person name="Ohta F."/>
            <person name="Oishi K."/>
            <person name="Rigoutsos I."/>
            <person name="Sano M."/>
            <person name="Sasaki A."/>
            <person name="Sasakura Y."/>
            <person name="Shoguchi E."/>
            <person name="Shin-i T."/>
            <person name="Spagnuolo A."/>
            <person name="Stainier D."/>
            <person name="Suzuki M.M."/>
            <person name="Tassy O."/>
            <person name="Takatori N."/>
            <person name="Tokuoka M."/>
            <person name="Yagi K."/>
            <person name="Yoshizaki F."/>
            <person name="Wada S."/>
            <person name="Zhang C."/>
            <person name="Hyatt P.D."/>
            <person name="Larimer F."/>
            <person name="Detter C."/>
            <person name="Doggett N."/>
            <person name="Glavina T."/>
            <person name="Hawkins T."/>
            <person name="Richardson P."/>
            <person name="Lucas S."/>
            <person name="Kohara Y."/>
            <person name="Levine M."/>
            <person name="Satoh N."/>
            <person name="Rokhsar D.S."/>
        </authorList>
    </citation>
    <scope>NUCLEOTIDE SEQUENCE [LARGE SCALE GENOMIC DNA]</scope>
</reference>